<evidence type="ECO:0000256" key="2">
    <source>
        <dbReference type="ARBA" id="ARBA00022840"/>
    </source>
</evidence>
<dbReference type="SUPFAM" id="SSF52540">
    <property type="entry name" value="P-loop containing nucleoside triphosphate hydrolases"/>
    <property type="match status" value="1"/>
</dbReference>
<dbReference type="Gene3D" id="3.40.50.300">
    <property type="entry name" value="P-loop containing nucleotide triphosphate hydrolases"/>
    <property type="match status" value="1"/>
</dbReference>
<organism evidence="4 5">
    <name type="scientific">Posidoniimonas corsicana</name>
    <dbReference type="NCBI Taxonomy" id="1938618"/>
    <lineage>
        <taxon>Bacteria</taxon>
        <taxon>Pseudomonadati</taxon>
        <taxon>Planctomycetota</taxon>
        <taxon>Planctomycetia</taxon>
        <taxon>Pirellulales</taxon>
        <taxon>Lacipirellulaceae</taxon>
        <taxon>Posidoniimonas</taxon>
    </lineage>
</organism>
<dbReference type="InterPro" id="IPR003439">
    <property type="entry name" value="ABC_transporter-like_ATP-bd"/>
</dbReference>
<evidence type="ECO:0000313" key="5">
    <source>
        <dbReference type="Proteomes" id="UP000316714"/>
    </source>
</evidence>
<keyword evidence="1" id="KW-0547">Nucleotide-binding</keyword>
<dbReference type="EMBL" id="SIHJ01000002">
    <property type="protein sequence ID" value="TWT33571.1"/>
    <property type="molecule type" value="Genomic_DNA"/>
</dbReference>
<dbReference type="PROSITE" id="PS50893">
    <property type="entry name" value="ABC_TRANSPORTER_2"/>
    <property type="match status" value="1"/>
</dbReference>
<sequence length="325" mass="35371">MDSQSPAVHVADLRYRYGDREALRGLSLDVAPGELFAVLGPNGSGKTTLFRLLSTLAPMQQGTVSVFGHDLRTEGDRVRASLGVVFQAPSLDKHLSVIENLRCHGLLYGLSGLTLARRCEEMLDQLGVRDRTNDKVADLSGGLRRRVELAQGMLHSPRLLLLDEPSTGLDPAARSDLWRYLAQARDAEGVTVLTTTHLLEEADRADRIAIVHEGQVAALDTPDALKSQVGGDSITLRSDNPDELAAAITERFATPASVVNHAVRLEQPDGAAWAPKLFDAFGDRIRELTIGKPTLEDVFIDRTGHRFFGSESAPADEASSKKRKH</sequence>
<dbReference type="SMART" id="SM00382">
    <property type="entry name" value="AAA"/>
    <property type="match status" value="1"/>
</dbReference>
<feature type="domain" description="ABC transporter" evidence="3">
    <location>
        <begin position="8"/>
        <end position="238"/>
    </location>
</feature>
<dbReference type="Proteomes" id="UP000316714">
    <property type="component" value="Unassembled WGS sequence"/>
</dbReference>
<dbReference type="PANTHER" id="PTHR43582">
    <property type="entry name" value="LINEARMYCIN RESISTANCE ATP-BINDING PROTEIN LNRL"/>
    <property type="match status" value="1"/>
</dbReference>
<comment type="caution">
    <text evidence="4">The sequence shown here is derived from an EMBL/GenBank/DDBJ whole genome shotgun (WGS) entry which is preliminary data.</text>
</comment>
<protein>
    <submittedName>
        <fullName evidence="4">Daunorubicin/doxorubicin resistance ATP-binding protein DrrA</fullName>
        <ecNumber evidence="4">3.6.3.-</ecNumber>
    </submittedName>
</protein>
<keyword evidence="4" id="KW-0378">Hydrolase</keyword>
<dbReference type="RefSeq" id="WP_146566310.1">
    <property type="nucleotide sequence ID" value="NZ_SIHJ01000002.1"/>
</dbReference>
<dbReference type="PANTHER" id="PTHR43582:SF5">
    <property type="entry name" value="ABC TRANSPORTER"/>
    <property type="match status" value="1"/>
</dbReference>
<dbReference type="AlphaFoldDB" id="A0A5C5V5I7"/>
<dbReference type="GO" id="GO:0005524">
    <property type="term" value="F:ATP binding"/>
    <property type="evidence" value="ECO:0007669"/>
    <property type="project" value="UniProtKB-KW"/>
</dbReference>
<dbReference type="InterPro" id="IPR027417">
    <property type="entry name" value="P-loop_NTPase"/>
</dbReference>
<accession>A0A5C5V5I7</accession>
<keyword evidence="2 4" id="KW-0067">ATP-binding</keyword>
<dbReference type="GO" id="GO:0016887">
    <property type="term" value="F:ATP hydrolysis activity"/>
    <property type="evidence" value="ECO:0007669"/>
    <property type="project" value="InterPro"/>
</dbReference>
<gene>
    <name evidence="4" type="primary">drrA</name>
    <name evidence="4" type="ORF">KOR34_34030</name>
</gene>
<dbReference type="OrthoDB" id="9804819at2"/>
<proteinExistence type="predicted"/>
<dbReference type="Pfam" id="PF00005">
    <property type="entry name" value="ABC_tran"/>
    <property type="match status" value="1"/>
</dbReference>
<name>A0A5C5V5I7_9BACT</name>
<evidence type="ECO:0000259" key="3">
    <source>
        <dbReference type="PROSITE" id="PS50893"/>
    </source>
</evidence>
<evidence type="ECO:0000256" key="1">
    <source>
        <dbReference type="ARBA" id="ARBA00022741"/>
    </source>
</evidence>
<dbReference type="EC" id="3.6.3.-" evidence="4"/>
<reference evidence="4 5" key="1">
    <citation type="submission" date="2019-02" db="EMBL/GenBank/DDBJ databases">
        <title>Deep-cultivation of Planctomycetes and their phenomic and genomic characterization uncovers novel biology.</title>
        <authorList>
            <person name="Wiegand S."/>
            <person name="Jogler M."/>
            <person name="Boedeker C."/>
            <person name="Pinto D."/>
            <person name="Vollmers J."/>
            <person name="Rivas-Marin E."/>
            <person name="Kohn T."/>
            <person name="Peeters S.H."/>
            <person name="Heuer A."/>
            <person name="Rast P."/>
            <person name="Oberbeckmann S."/>
            <person name="Bunk B."/>
            <person name="Jeske O."/>
            <person name="Meyerdierks A."/>
            <person name="Storesund J.E."/>
            <person name="Kallscheuer N."/>
            <person name="Luecker S."/>
            <person name="Lage O.M."/>
            <person name="Pohl T."/>
            <person name="Merkel B.J."/>
            <person name="Hornburger P."/>
            <person name="Mueller R.-W."/>
            <person name="Bruemmer F."/>
            <person name="Labrenz M."/>
            <person name="Spormann A.M."/>
            <person name="Op Den Camp H."/>
            <person name="Overmann J."/>
            <person name="Amann R."/>
            <person name="Jetten M.S.M."/>
            <person name="Mascher T."/>
            <person name="Medema M.H."/>
            <person name="Devos D.P."/>
            <person name="Kaster A.-K."/>
            <person name="Ovreas L."/>
            <person name="Rohde M."/>
            <person name="Galperin M.Y."/>
            <person name="Jogler C."/>
        </authorList>
    </citation>
    <scope>NUCLEOTIDE SEQUENCE [LARGE SCALE GENOMIC DNA]</scope>
    <source>
        <strain evidence="4 5">KOR34</strain>
    </source>
</reference>
<keyword evidence="5" id="KW-1185">Reference proteome</keyword>
<dbReference type="InterPro" id="IPR003593">
    <property type="entry name" value="AAA+_ATPase"/>
</dbReference>
<evidence type="ECO:0000313" key="4">
    <source>
        <dbReference type="EMBL" id="TWT33571.1"/>
    </source>
</evidence>